<dbReference type="InterPro" id="IPR002525">
    <property type="entry name" value="Transp_IS110-like_N"/>
</dbReference>
<dbReference type="GO" id="GO:0004803">
    <property type="term" value="F:transposase activity"/>
    <property type="evidence" value="ECO:0007669"/>
    <property type="project" value="InterPro"/>
</dbReference>
<dbReference type="Pfam" id="PF01548">
    <property type="entry name" value="DEDD_Tnp_IS110"/>
    <property type="match status" value="1"/>
</dbReference>
<reference evidence="4" key="1">
    <citation type="submission" date="2017-03" db="EMBL/GenBank/DDBJ databases">
        <authorList>
            <person name="Rodrigo-Torres L."/>
            <person name="Arahal R.D."/>
            <person name="Lucena T."/>
        </authorList>
    </citation>
    <scope>NUCLEOTIDE SEQUENCE [LARGE SCALE GENOMIC DNA]</scope>
    <source>
        <strain evidence="4">CECT 8370</strain>
    </source>
</reference>
<dbReference type="PANTHER" id="PTHR33055">
    <property type="entry name" value="TRANSPOSASE FOR INSERTION SEQUENCE ELEMENT IS1111A"/>
    <property type="match status" value="1"/>
</dbReference>
<dbReference type="GO" id="GO:0003677">
    <property type="term" value="F:DNA binding"/>
    <property type="evidence" value="ECO:0007669"/>
    <property type="project" value="InterPro"/>
</dbReference>
<dbReference type="InterPro" id="IPR003346">
    <property type="entry name" value="Transposase_20"/>
</dbReference>
<evidence type="ECO:0000313" key="4">
    <source>
        <dbReference type="Proteomes" id="UP000194012"/>
    </source>
</evidence>
<dbReference type="InterPro" id="IPR047650">
    <property type="entry name" value="Transpos_IS110"/>
</dbReference>
<feature type="domain" description="Transposase IS116/IS110/IS902 C-terminal" evidence="2">
    <location>
        <begin position="212"/>
        <end position="287"/>
    </location>
</feature>
<organism evidence="3 4">
    <name type="scientific">Roseovarius gaetbuli</name>
    <dbReference type="NCBI Taxonomy" id="1356575"/>
    <lineage>
        <taxon>Bacteria</taxon>
        <taxon>Pseudomonadati</taxon>
        <taxon>Pseudomonadota</taxon>
        <taxon>Alphaproteobacteria</taxon>
        <taxon>Rhodobacterales</taxon>
        <taxon>Roseobacteraceae</taxon>
        <taxon>Roseovarius</taxon>
    </lineage>
</organism>
<feature type="domain" description="Transposase IS110-like N-terminal" evidence="1">
    <location>
        <begin position="6"/>
        <end position="146"/>
    </location>
</feature>
<evidence type="ECO:0000313" key="3">
    <source>
        <dbReference type="EMBL" id="SLN77421.1"/>
    </source>
</evidence>
<dbReference type="GO" id="GO:0006313">
    <property type="term" value="P:DNA transposition"/>
    <property type="evidence" value="ECO:0007669"/>
    <property type="project" value="InterPro"/>
</dbReference>
<accession>A0A1X7ADS5</accession>
<gene>
    <name evidence="3" type="ORF">ROG8370_03962</name>
</gene>
<dbReference type="AlphaFoldDB" id="A0A1X7ADS5"/>
<dbReference type="Proteomes" id="UP000194012">
    <property type="component" value="Unassembled WGS sequence"/>
</dbReference>
<evidence type="ECO:0000259" key="2">
    <source>
        <dbReference type="Pfam" id="PF02371"/>
    </source>
</evidence>
<dbReference type="RefSeq" id="WP_085828826.1">
    <property type="nucleotide sequence ID" value="NZ_FWFJ01000113.1"/>
</dbReference>
<name>A0A1X7ADS5_9RHOB</name>
<dbReference type="OrthoDB" id="8261795at2"/>
<evidence type="ECO:0000259" key="1">
    <source>
        <dbReference type="Pfam" id="PF01548"/>
    </source>
</evidence>
<keyword evidence="4" id="KW-1185">Reference proteome</keyword>
<dbReference type="EMBL" id="FWFJ01000113">
    <property type="protein sequence ID" value="SLN77421.1"/>
    <property type="molecule type" value="Genomic_DNA"/>
</dbReference>
<dbReference type="PANTHER" id="PTHR33055:SF3">
    <property type="entry name" value="PUTATIVE TRANSPOSASE FOR IS117-RELATED"/>
    <property type="match status" value="1"/>
</dbReference>
<sequence>MQVTTIGLDLAKNIFQIHGIDDHGEVAFNRALRRAQVLAFFERLEPCLVGIEACGTSHYWARELIKLGHNVKLIPPAYVKPYVKRGKSDAVDAAAICEAVTRPTMRFVEVKTPEQQAILAVHRTRDLIVKQRTQTINMLRAQLAEFGIILPQGVYHALKFAKNSVDGEPLNLPQDAQEVVFDLCEQLLFLHAKILRHTRHMTQIAKREKRVALLRTIPGVGPITASAIVATVGSGKQFKNCREFAAWLGLTPLNRSSGGKERLGHISKMGDQYIRRLLVLGMTSRIRSIRAEPERFDPWFADILSRKPSRVAAVAMANKTARMIWAVLTRNEPYKVRII</sequence>
<proteinExistence type="predicted"/>
<protein>
    <submittedName>
        <fullName evidence="3">Transposase IS116/IS110/IS902 family protein</fullName>
    </submittedName>
</protein>
<dbReference type="NCBIfam" id="NF033542">
    <property type="entry name" value="transpos_IS110"/>
    <property type="match status" value="1"/>
</dbReference>
<dbReference type="Pfam" id="PF02371">
    <property type="entry name" value="Transposase_20"/>
    <property type="match status" value="1"/>
</dbReference>